<evidence type="ECO:0000313" key="7">
    <source>
        <dbReference type="Proteomes" id="UP001282474"/>
    </source>
</evidence>
<protein>
    <submittedName>
        <fullName evidence="6">HK97 family phage prohead protease</fullName>
    </submittedName>
</protein>
<dbReference type="InterPro" id="IPR054613">
    <property type="entry name" value="Peptidase_S78_dom"/>
</dbReference>
<keyword evidence="2 6" id="KW-0645">Protease</keyword>
<keyword evidence="3" id="KW-0378">Hydrolase</keyword>
<evidence type="ECO:0000256" key="3">
    <source>
        <dbReference type="ARBA" id="ARBA00022801"/>
    </source>
</evidence>
<comment type="caution">
    <text evidence="6">The sequence shown here is derived from an EMBL/GenBank/DDBJ whole genome shotgun (WGS) entry which is preliminary data.</text>
</comment>
<evidence type="ECO:0000313" key="6">
    <source>
        <dbReference type="EMBL" id="MDX3037184.1"/>
    </source>
</evidence>
<proteinExistence type="predicted"/>
<feature type="compositionally biased region" description="Low complexity" evidence="4">
    <location>
        <begin position="221"/>
        <end position="242"/>
    </location>
</feature>
<keyword evidence="1" id="KW-1188">Viral release from host cell</keyword>
<evidence type="ECO:0000256" key="4">
    <source>
        <dbReference type="SAM" id="MobiDB-lite"/>
    </source>
</evidence>
<dbReference type="GO" id="GO:0008233">
    <property type="term" value="F:peptidase activity"/>
    <property type="evidence" value="ECO:0007669"/>
    <property type="project" value="UniProtKB-KW"/>
</dbReference>
<dbReference type="EMBL" id="JARAWJ010000005">
    <property type="protein sequence ID" value="MDX3037184.1"/>
    <property type="molecule type" value="Genomic_DNA"/>
</dbReference>
<name>A0ABU4MK40_9ACTN</name>
<evidence type="ECO:0000259" key="5">
    <source>
        <dbReference type="Pfam" id="PF04586"/>
    </source>
</evidence>
<dbReference type="RefSeq" id="WP_193383334.1">
    <property type="nucleotide sequence ID" value="NZ_JABXWI010000001.1"/>
</dbReference>
<evidence type="ECO:0000256" key="1">
    <source>
        <dbReference type="ARBA" id="ARBA00022612"/>
    </source>
</evidence>
<dbReference type="Proteomes" id="UP001282474">
    <property type="component" value="Unassembled WGS sequence"/>
</dbReference>
<dbReference type="GO" id="GO:0006508">
    <property type="term" value="P:proteolysis"/>
    <property type="evidence" value="ECO:0007669"/>
    <property type="project" value="UniProtKB-KW"/>
</dbReference>
<evidence type="ECO:0000256" key="2">
    <source>
        <dbReference type="ARBA" id="ARBA00022670"/>
    </source>
</evidence>
<reference evidence="6 7" key="1">
    <citation type="journal article" date="2023" name="Microb. Genom.">
        <title>Mesoterricola silvestris gen. nov., sp. nov., Mesoterricola sediminis sp. nov., Geothrix oryzae sp. nov., Geothrix edaphica sp. nov., Geothrix rubra sp. nov., and Geothrix limicola sp. nov., six novel members of Acidobacteriota isolated from soils.</title>
        <authorList>
            <person name="Weisberg A.J."/>
            <person name="Pearce E."/>
            <person name="Kramer C.G."/>
            <person name="Chang J.H."/>
            <person name="Clarke C.R."/>
        </authorList>
    </citation>
    <scope>NUCLEOTIDE SEQUENCE [LARGE SCALE GENOMIC DNA]</scope>
    <source>
        <strain evidence="6 7">NE20-4-1</strain>
    </source>
</reference>
<keyword evidence="7" id="KW-1185">Reference proteome</keyword>
<feature type="domain" description="Prohead serine protease" evidence="5">
    <location>
        <begin position="14"/>
        <end position="190"/>
    </location>
</feature>
<organism evidence="6 7">
    <name type="scientific">Streptomyces caniscabiei</name>
    <dbReference type="NCBI Taxonomy" id="2746961"/>
    <lineage>
        <taxon>Bacteria</taxon>
        <taxon>Bacillati</taxon>
        <taxon>Actinomycetota</taxon>
        <taxon>Actinomycetes</taxon>
        <taxon>Kitasatosporales</taxon>
        <taxon>Streptomycetaceae</taxon>
        <taxon>Streptomyces</taxon>
    </lineage>
</organism>
<gene>
    <name evidence="6" type="ORF">PV383_08385</name>
</gene>
<dbReference type="Pfam" id="PF04586">
    <property type="entry name" value="Peptidase_S78"/>
    <property type="match status" value="1"/>
</dbReference>
<sequence length="271" mass="29295">MDAFIRSFPLEDIRVRAGGDGRTVEAYAAVFDTPTEIHDQDGHYNEVIDRRAFERTLTQLAPAGSRTNWRVGVLYNHGRTLFGTPSERGAMPIGAPVEIKADTRGLLTVTRYNRTELADEVLENIREGSITAQSFSGGFLRSDPGRAPRGGYRADASGKLRTVRRQEIALREYGPTPFPAYPDAAVVGVRAEQAARLLADLPDDERLRLVDMLRTGTPLESPAGDAPAGPPSAGDPNPGSAAEDPPTDGHSARLAVAWANVRADIKARRPS</sequence>
<feature type="region of interest" description="Disordered" evidence="4">
    <location>
        <begin position="216"/>
        <end position="253"/>
    </location>
</feature>
<accession>A0ABU4MK40</accession>